<evidence type="ECO:0000313" key="5">
    <source>
        <dbReference type="EMBL" id="KZC14830.1"/>
    </source>
</evidence>
<dbReference type="Pfam" id="PF05253">
    <property type="entry name" value="zf-U11-48K"/>
    <property type="match status" value="2"/>
</dbReference>
<dbReference type="EMBL" id="KQ435127">
    <property type="protein sequence ID" value="KZC14830.1"/>
    <property type="molecule type" value="Genomic_DNA"/>
</dbReference>
<dbReference type="AlphaFoldDB" id="A0A154PUF1"/>
<keyword evidence="6" id="KW-1185">Reference proteome</keyword>
<reference evidence="5 6" key="1">
    <citation type="submission" date="2015-07" db="EMBL/GenBank/DDBJ databases">
        <title>The genome of Dufourea novaeangliae.</title>
        <authorList>
            <person name="Pan H."/>
            <person name="Kapheim K."/>
        </authorList>
    </citation>
    <scope>NUCLEOTIDE SEQUENCE [LARGE SCALE GENOMIC DNA]</scope>
    <source>
        <strain evidence="5">0120121106</strain>
        <tissue evidence="5">Whole body</tissue>
    </source>
</reference>
<dbReference type="Proteomes" id="UP000076502">
    <property type="component" value="Unassembled WGS sequence"/>
</dbReference>
<dbReference type="OrthoDB" id="10069248at2759"/>
<dbReference type="GO" id="GO:0008270">
    <property type="term" value="F:zinc ion binding"/>
    <property type="evidence" value="ECO:0007669"/>
    <property type="project" value="UniProtKB-KW"/>
</dbReference>
<dbReference type="OMA" id="IDCTENW"/>
<feature type="domain" description="CHHC U11-48K-type" evidence="4">
    <location>
        <begin position="43"/>
        <end position="70"/>
    </location>
</feature>
<dbReference type="InterPro" id="IPR036236">
    <property type="entry name" value="Znf_C2H2_sf"/>
</dbReference>
<dbReference type="PANTHER" id="PTHR21402">
    <property type="entry name" value="GAMETOCYTE SPECIFIC FACTOR 1-RELATED"/>
    <property type="match status" value="1"/>
</dbReference>
<evidence type="ECO:0000259" key="4">
    <source>
        <dbReference type="PROSITE" id="PS51800"/>
    </source>
</evidence>
<keyword evidence="2" id="KW-0863">Zinc-finger</keyword>
<evidence type="ECO:0000256" key="1">
    <source>
        <dbReference type="ARBA" id="ARBA00022723"/>
    </source>
</evidence>
<evidence type="ECO:0000256" key="2">
    <source>
        <dbReference type="ARBA" id="ARBA00022771"/>
    </source>
</evidence>
<feature type="domain" description="CHHC U11-48K-type" evidence="4">
    <location>
        <begin position="11"/>
        <end position="38"/>
    </location>
</feature>
<evidence type="ECO:0000313" key="6">
    <source>
        <dbReference type="Proteomes" id="UP000076502"/>
    </source>
</evidence>
<keyword evidence="3" id="KW-0862">Zinc</keyword>
<sequence>MYTCLKLIDPVVICPYNKSHLIAKSRLQIHIVKCEKQYPENYKVMCPYNATHRMFKTELEEHIITCPTRSVSEAEMYSETRNHGSINFPVPSEISSTIDCTENWDLDVDNSYTTTDDRCSVNISFISEKRTDNSNVKVDTDDKEELRAPRGYSEAMLRESNEESCVEDVESVISSMGIGRGKITKGRELLKKVGLGRGRPVNTD</sequence>
<dbReference type="PANTHER" id="PTHR21402:SF5">
    <property type="entry name" value="GAMETOCYTE SPECIFIC FACTOR 1"/>
    <property type="match status" value="1"/>
</dbReference>
<dbReference type="InterPro" id="IPR051591">
    <property type="entry name" value="UPF0224_FAM112_RNA_Proc"/>
</dbReference>
<accession>A0A154PUF1</accession>
<dbReference type="STRING" id="178035.A0A154PUF1"/>
<protein>
    <submittedName>
        <fullName evidence="5">Gametocyte-specific factor 1</fullName>
    </submittedName>
</protein>
<dbReference type="SUPFAM" id="SSF57667">
    <property type="entry name" value="beta-beta-alpha zinc fingers"/>
    <property type="match status" value="2"/>
</dbReference>
<organism evidence="5 6">
    <name type="scientific">Dufourea novaeangliae</name>
    <name type="common">Sweat bee</name>
    <dbReference type="NCBI Taxonomy" id="178035"/>
    <lineage>
        <taxon>Eukaryota</taxon>
        <taxon>Metazoa</taxon>
        <taxon>Ecdysozoa</taxon>
        <taxon>Arthropoda</taxon>
        <taxon>Hexapoda</taxon>
        <taxon>Insecta</taxon>
        <taxon>Pterygota</taxon>
        <taxon>Neoptera</taxon>
        <taxon>Endopterygota</taxon>
        <taxon>Hymenoptera</taxon>
        <taxon>Apocrita</taxon>
        <taxon>Aculeata</taxon>
        <taxon>Apoidea</taxon>
        <taxon>Anthophila</taxon>
        <taxon>Halictidae</taxon>
        <taxon>Rophitinae</taxon>
        <taxon>Dufourea</taxon>
    </lineage>
</organism>
<proteinExistence type="predicted"/>
<dbReference type="InterPro" id="IPR022776">
    <property type="entry name" value="TRM13/UPF0224_CHHC_Znf_dom"/>
</dbReference>
<gene>
    <name evidence="5" type="ORF">WN55_07407</name>
</gene>
<evidence type="ECO:0000256" key="3">
    <source>
        <dbReference type="ARBA" id="ARBA00022833"/>
    </source>
</evidence>
<name>A0A154PUF1_DUFNO</name>
<dbReference type="PROSITE" id="PS51800">
    <property type="entry name" value="ZF_CHHC_U11_48K"/>
    <property type="match status" value="2"/>
</dbReference>
<keyword evidence="1" id="KW-0479">Metal-binding</keyword>